<dbReference type="Proteomes" id="UP000799423">
    <property type="component" value="Unassembled WGS sequence"/>
</dbReference>
<feature type="domain" description="SsuA/THI5-like" evidence="2">
    <location>
        <begin position="63"/>
        <end position="242"/>
    </location>
</feature>
<dbReference type="InterPro" id="IPR015168">
    <property type="entry name" value="SsuA/THI5"/>
</dbReference>
<accession>A0A6A7AQ89</accession>
<keyword evidence="1" id="KW-0732">Signal</keyword>
<keyword evidence="4" id="KW-1185">Reference proteome</keyword>
<dbReference type="EMBL" id="MU006347">
    <property type="protein sequence ID" value="KAF2845401.1"/>
    <property type="molecule type" value="Genomic_DNA"/>
</dbReference>
<protein>
    <recommendedName>
        <fullName evidence="2">SsuA/THI5-like domain-containing protein</fullName>
    </recommendedName>
</protein>
<evidence type="ECO:0000313" key="3">
    <source>
        <dbReference type="EMBL" id="KAF2845401.1"/>
    </source>
</evidence>
<proteinExistence type="predicted"/>
<dbReference type="Gene3D" id="3.40.190.10">
    <property type="entry name" value="Periplasmic binding protein-like II"/>
    <property type="match status" value="2"/>
</dbReference>
<reference evidence="3" key="1">
    <citation type="submission" date="2020-01" db="EMBL/GenBank/DDBJ databases">
        <authorList>
            <consortium name="DOE Joint Genome Institute"/>
            <person name="Haridas S."/>
            <person name="Albert R."/>
            <person name="Binder M."/>
            <person name="Bloem J."/>
            <person name="Labutti K."/>
            <person name="Salamov A."/>
            <person name="Andreopoulos B."/>
            <person name="Baker S.E."/>
            <person name="Barry K."/>
            <person name="Bills G."/>
            <person name="Bluhm B.H."/>
            <person name="Cannon C."/>
            <person name="Castanera R."/>
            <person name="Culley D.E."/>
            <person name="Daum C."/>
            <person name="Ezra D."/>
            <person name="Gonzalez J.B."/>
            <person name="Henrissat B."/>
            <person name="Kuo A."/>
            <person name="Liang C."/>
            <person name="Lipzen A."/>
            <person name="Lutzoni F."/>
            <person name="Magnuson J."/>
            <person name="Mondo S."/>
            <person name="Nolan M."/>
            <person name="Ohm R."/>
            <person name="Pangilinan J."/>
            <person name="Park H.-J."/>
            <person name="Ramirez L."/>
            <person name="Alfaro M."/>
            <person name="Sun H."/>
            <person name="Tritt A."/>
            <person name="Yoshinaga Y."/>
            <person name="Zwiers L.-H."/>
            <person name="Turgeon B.G."/>
            <person name="Goodwin S.B."/>
            <person name="Spatafora J.W."/>
            <person name="Crous P.W."/>
            <person name="Grigoriev I.V."/>
        </authorList>
    </citation>
    <scope>NUCLEOTIDE SEQUENCE</scope>
    <source>
        <strain evidence="3">IPT5</strain>
    </source>
</reference>
<organism evidence="3 4">
    <name type="scientific">Plenodomus tracheiphilus IPT5</name>
    <dbReference type="NCBI Taxonomy" id="1408161"/>
    <lineage>
        <taxon>Eukaryota</taxon>
        <taxon>Fungi</taxon>
        <taxon>Dikarya</taxon>
        <taxon>Ascomycota</taxon>
        <taxon>Pezizomycotina</taxon>
        <taxon>Dothideomycetes</taxon>
        <taxon>Pleosporomycetidae</taxon>
        <taxon>Pleosporales</taxon>
        <taxon>Pleosporineae</taxon>
        <taxon>Leptosphaeriaceae</taxon>
        <taxon>Plenodomus</taxon>
    </lineage>
</organism>
<evidence type="ECO:0000313" key="4">
    <source>
        <dbReference type="Proteomes" id="UP000799423"/>
    </source>
</evidence>
<sequence length="313" mass="34201">MQLFLLLNALLLQPHCGFGLKIATSLQWIEHTPQPYAIKHFYNGSSPATLTSGGVANLGTDKSFDLAANAETQGLKQYATHRNIRLIYIICEVAYRIVADKRKGIATLADLKGKKIGSLKGTSAGVFVHNMMSSVGVSDSQYSIVGGNVCMKAPCAADTLPGQMKSGSIDAFGIWEPSVEFGVQNLGKNAITFQNASIYREVYSLYSTTDALNDPKRRKDIVEFVRALNKTLDVFGNQPKQAGVYQFVAKQVGMDAGVVEDVWADHNWSGRWDGKLIDFLIEEDAYLAKQDGRQTTPKSELGKLLDGSVIDEL</sequence>
<feature type="chain" id="PRO_5025356070" description="SsuA/THI5-like domain-containing protein" evidence="1">
    <location>
        <begin position="20"/>
        <end position="313"/>
    </location>
</feature>
<dbReference type="PANTHER" id="PTHR30024">
    <property type="entry name" value="ALIPHATIC SULFONATES-BINDING PROTEIN-RELATED"/>
    <property type="match status" value="1"/>
</dbReference>
<dbReference type="PANTHER" id="PTHR30024:SF42">
    <property type="entry name" value="ALIPHATIC SULFONATES-BINDING PROTEIN-RELATED"/>
    <property type="match status" value="1"/>
</dbReference>
<name>A0A6A7AQ89_9PLEO</name>
<dbReference type="OrthoDB" id="5194099at2759"/>
<dbReference type="AlphaFoldDB" id="A0A6A7AQ89"/>
<feature type="signal peptide" evidence="1">
    <location>
        <begin position="1"/>
        <end position="19"/>
    </location>
</feature>
<dbReference type="Pfam" id="PF09084">
    <property type="entry name" value="NMT1"/>
    <property type="match status" value="1"/>
</dbReference>
<gene>
    <name evidence="3" type="ORF">T440DRAFT_460350</name>
</gene>
<dbReference type="SUPFAM" id="SSF53850">
    <property type="entry name" value="Periplasmic binding protein-like II"/>
    <property type="match status" value="1"/>
</dbReference>
<evidence type="ECO:0000256" key="1">
    <source>
        <dbReference type="SAM" id="SignalP"/>
    </source>
</evidence>
<evidence type="ECO:0000259" key="2">
    <source>
        <dbReference type="Pfam" id="PF09084"/>
    </source>
</evidence>